<evidence type="ECO:0000256" key="1">
    <source>
        <dbReference type="ARBA" id="ARBA00004609"/>
    </source>
</evidence>
<evidence type="ECO:0000256" key="11">
    <source>
        <dbReference type="ARBA" id="ARBA00023136"/>
    </source>
</evidence>
<dbReference type="Proteomes" id="UP000070133">
    <property type="component" value="Unassembled WGS sequence"/>
</dbReference>
<keyword evidence="9 16" id="KW-0732">Signal</keyword>
<evidence type="ECO:0000256" key="6">
    <source>
        <dbReference type="ARBA" id="ARBA00022617"/>
    </source>
</evidence>
<evidence type="ECO:0000256" key="13">
    <source>
        <dbReference type="ARBA" id="ARBA00023180"/>
    </source>
</evidence>
<dbReference type="GO" id="GO:0005886">
    <property type="term" value="C:plasma membrane"/>
    <property type="evidence" value="ECO:0007669"/>
    <property type="project" value="UniProtKB-SubCell"/>
</dbReference>
<sequence>MYTIATIALFASAVLAQIPGLPDCSQTCITDYGGCNQVDVKCICSNVPLLEKLSCCVSQKCDAQGQAGTTLRYTPFTLHELTIELLDVISFADSLCGSYGVTTLPTAAGCTGSAAGAASTASGSATATKTGTMTMTMTSAASTKSAMSSASASSSSMASGATKSATSAAASAASTATKSAAAAPTNAVQHVLGLGLGAAGLLAVL</sequence>
<reference evidence="18 19" key="1">
    <citation type="submission" date="2015-07" db="EMBL/GenBank/DDBJ databases">
        <title>Comparative genomics of the Sigatoka disease complex on banana suggests a link between parallel evolutionary changes in Pseudocercospora fijiensis and Pseudocercospora eumusae and increased virulence on the banana host.</title>
        <authorList>
            <person name="Chang T.-C."/>
            <person name="Salvucci A."/>
            <person name="Crous P.W."/>
            <person name="Stergiopoulos I."/>
        </authorList>
    </citation>
    <scope>NUCLEOTIDE SEQUENCE [LARGE SCALE GENOMIC DNA]</scope>
    <source>
        <strain evidence="18 19">CBS 114824</strain>
    </source>
</reference>
<keyword evidence="10 15" id="KW-0408">Iron</keyword>
<feature type="disulfide bond" evidence="15">
    <location>
        <begin position="35"/>
        <end position="42"/>
    </location>
</feature>
<evidence type="ECO:0000256" key="4">
    <source>
        <dbReference type="ARBA" id="ARBA00022475"/>
    </source>
</evidence>
<feature type="domain" description="CFEM" evidence="17">
    <location>
        <begin position="1"/>
        <end position="124"/>
    </location>
</feature>
<keyword evidence="4" id="KW-1003">Cell membrane</keyword>
<evidence type="ECO:0000313" key="18">
    <source>
        <dbReference type="EMBL" id="KXT06363.1"/>
    </source>
</evidence>
<feature type="binding site" description="axial binding residue" evidence="15">
    <location>
        <position position="39"/>
    </location>
    <ligand>
        <name>heme</name>
        <dbReference type="ChEBI" id="CHEBI:30413"/>
    </ligand>
    <ligandPart>
        <name>Fe</name>
        <dbReference type="ChEBI" id="CHEBI:18248"/>
    </ligandPart>
</feature>
<dbReference type="InterPro" id="IPR051735">
    <property type="entry name" value="CFEM_domain"/>
</dbReference>
<dbReference type="GO" id="GO:0005576">
    <property type="term" value="C:extracellular region"/>
    <property type="evidence" value="ECO:0007669"/>
    <property type="project" value="UniProtKB-SubCell"/>
</dbReference>
<comment type="caution">
    <text evidence="15">Lacks conserved residue(s) required for the propagation of feature annotation.</text>
</comment>
<protein>
    <recommendedName>
        <fullName evidence="17">CFEM domain-containing protein</fullName>
    </recommendedName>
</protein>
<dbReference type="PANTHER" id="PTHR37928">
    <property type="entry name" value="CFEM DOMAIN PROTEIN (AFU_ORTHOLOGUE AFUA_6G14090)"/>
    <property type="match status" value="1"/>
</dbReference>
<keyword evidence="11" id="KW-0472">Membrane</keyword>
<keyword evidence="19" id="KW-1185">Reference proteome</keyword>
<dbReference type="OrthoDB" id="3065412at2759"/>
<feature type="signal peptide" evidence="16">
    <location>
        <begin position="1"/>
        <end position="16"/>
    </location>
</feature>
<feature type="chain" id="PRO_5007806872" description="CFEM domain-containing protein" evidence="16">
    <location>
        <begin position="17"/>
        <end position="205"/>
    </location>
</feature>
<dbReference type="EMBL" id="LFZN01000007">
    <property type="protein sequence ID" value="KXT06363.1"/>
    <property type="molecule type" value="Genomic_DNA"/>
</dbReference>
<gene>
    <name evidence="18" type="ORF">AC578_9208</name>
</gene>
<evidence type="ECO:0000256" key="3">
    <source>
        <dbReference type="ARBA" id="ARBA00010031"/>
    </source>
</evidence>
<keyword evidence="14" id="KW-0449">Lipoprotein</keyword>
<comment type="subcellular location">
    <subcellularLocation>
        <location evidence="1">Cell membrane</location>
        <topology evidence="1">Lipid-anchor</topology>
        <topology evidence="1">GPI-anchor</topology>
    </subcellularLocation>
    <subcellularLocation>
        <location evidence="2">Secreted</location>
    </subcellularLocation>
</comment>
<dbReference type="Pfam" id="PF05730">
    <property type="entry name" value="CFEM"/>
    <property type="match status" value="1"/>
</dbReference>
<comment type="caution">
    <text evidence="18">The sequence shown here is derived from an EMBL/GenBank/DDBJ whole genome shotgun (WGS) entry which is preliminary data.</text>
</comment>
<keyword evidence="12 15" id="KW-1015">Disulfide bond</keyword>
<keyword evidence="8 15" id="KW-0479">Metal-binding</keyword>
<dbReference type="GO" id="GO:0046872">
    <property type="term" value="F:metal ion binding"/>
    <property type="evidence" value="ECO:0007669"/>
    <property type="project" value="UniProtKB-UniRule"/>
</dbReference>
<evidence type="ECO:0000256" key="14">
    <source>
        <dbReference type="ARBA" id="ARBA00023288"/>
    </source>
</evidence>
<evidence type="ECO:0000256" key="2">
    <source>
        <dbReference type="ARBA" id="ARBA00004613"/>
    </source>
</evidence>
<evidence type="ECO:0000256" key="12">
    <source>
        <dbReference type="ARBA" id="ARBA00023157"/>
    </source>
</evidence>
<dbReference type="PROSITE" id="PS52012">
    <property type="entry name" value="CFEM"/>
    <property type="match status" value="1"/>
</dbReference>
<keyword evidence="5" id="KW-0964">Secreted</keyword>
<evidence type="ECO:0000313" key="19">
    <source>
        <dbReference type="Proteomes" id="UP000070133"/>
    </source>
</evidence>
<name>A0A139HVH0_9PEZI</name>
<proteinExistence type="inferred from homology"/>
<evidence type="ECO:0000256" key="5">
    <source>
        <dbReference type="ARBA" id="ARBA00022525"/>
    </source>
</evidence>
<evidence type="ECO:0000256" key="10">
    <source>
        <dbReference type="ARBA" id="ARBA00023004"/>
    </source>
</evidence>
<evidence type="ECO:0000256" key="7">
    <source>
        <dbReference type="ARBA" id="ARBA00022622"/>
    </source>
</evidence>
<keyword evidence="13" id="KW-0325">Glycoprotein</keyword>
<keyword evidence="6 15" id="KW-0349">Heme</keyword>
<dbReference type="PANTHER" id="PTHR37928:SF2">
    <property type="entry name" value="GPI ANCHORED CFEM DOMAIN PROTEIN (AFU_ORTHOLOGUE AFUA_6G10580)"/>
    <property type="match status" value="1"/>
</dbReference>
<accession>A0A139HVH0</accession>
<evidence type="ECO:0000256" key="16">
    <source>
        <dbReference type="SAM" id="SignalP"/>
    </source>
</evidence>
<evidence type="ECO:0000259" key="17">
    <source>
        <dbReference type="PROSITE" id="PS52012"/>
    </source>
</evidence>
<evidence type="ECO:0000256" key="15">
    <source>
        <dbReference type="PROSITE-ProRule" id="PRU01356"/>
    </source>
</evidence>
<evidence type="ECO:0000256" key="8">
    <source>
        <dbReference type="ARBA" id="ARBA00022723"/>
    </source>
</evidence>
<evidence type="ECO:0000256" key="9">
    <source>
        <dbReference type="ARBA" id="ARBA00022729"/>
    </source>
</evidence>
<organism evidence="18 19">
    <name type="scientific">Pseudocercospora eumusae</name>
    <dbReference type="NCBI Taxonomy" id="321146"/>
    <lineage>
        <taxon>Eukaryota</taxon>
        <taxon>Fungi</taxon>
        <taxon>Dikarya</taxon>
        <taxon>Ascomycota</taxon>
        <taxon>Pezizomycotina</taxon>
        <taxon>Dothideomycetes</taxon>
        <taxon>Dothideomycetidae</taxon>
        <taxon>Mycosphaerellales</taxon>
        <taxon>Mycosphaerellaceae</taxon>
        <taxon>Pseudocercospora</taxon>
    </lineage>
</organism>
<keyword evidence="7" id="KW-0336">GPI-anchor</keyword>
<dbReference type="GO" id="GO:0098552">
    <property type="term" value="C:side of membrane"/>
    <property type="evidence" value="ECO:0007669"/>
    <property type="project" value="UniProtKB-KW"/>
</dbReference>
<comment type="similarity">
    <text evidence="3">Belongs to the RBT5 family.</text>
</comment>
<dbReference type="AlphaFoldDB" id="A0A139HVH0"/>
<dbReference type="STRING" id="321146.A0A139HVH0"/>
<dbReference type="InterPro" id="IPR008427">
    <property type="entry name" value="Extracellular_membr_CFEM_dom"/>
</dbReference>